<evidence type="ECO:0000313" key="2">
    <source>
        <dbReference type="EMBL" id="CAK6961161.1"/>
    </source>
</evidence>
<dbReference type="EMBL" id="CAWUFR010000049">
    <property type="protein sequence ID" value="CAK6961161.1"/>
    <property type="molecule type" value="Genomic_DNA"/>
</dbReference>
<feature type="compositionally biased region" description="Low complexity" evidence="1">
    <location>
        <begin position="50"/>
        <end position="59"/>
    </location>
</feature>
<accession>A0AAV1NNV9</accession>
<feature type="compositionally biased region" description="Low complexity" evidence="1">
    <location>
        <begin position="22"/>
        <end position="32"/>
    </location>
</feature>
<evidence type="ECO:0000256" key="1">
    <source>
        <dbReference type="SAM" id="MobiDB-lite"/>
    </source>
</evidence>
<organism evidence="2 3">
    <name type="scientific">Scomber scombrus</name>
    <name type="common">Atlantic mackerel</name>
    <name type="synonym">Scomber vernalis</name>
    <dbReference type="NCBI Taxonomy" id="13677"/>
    <lineage>
        <taxon>Eukaryota</taxon>
        <taxon>Metazoa</taxon>
        <taxon>Chordata</taxon>
        <taxon>Craniata</taxon>
        <taxon>Vertebrata</taxon>
        <taxon>Euteleostomi</taxon>
        <taxon>Actinopterygii</taxon>
        <taxon>Neopterygii</taxon>
        <taxon>Teleostei</taxon>
        <taxon>Neoteleostei</taxon>
        <taxon>Acanthomorphata</taxon>
        <taxon>Pelagiaria</taxon>
        <taxon>Scombriformes</taxon>
        <taxon>Scombridae</taxon>
        <taxon>Scomber</taxon>
    </lineage>
</organism>
<dbReference type="Proteomes" id="UP001314229">
    <property type="component" value="Unassembled WGS sequence"/>
</dbReference>
<sequence length="97" mass="10778">MGIDPRQCDDEADIVTENAAKPFSSSSSTLQLPPSPHRSPAQGTEKPMLQQQQQQHQPQGDLVTLLRYEYSPVLISGHINFTTSYILLRDHPCSTSD</sequence>
<keyword evidence="3" id="KW-1185">Reference proteome</keyword>
<gene>
    <name evidence="2" type="ORF">FSCOSCO3_A007831</name>
</gene>
<reference evidence="2 3" key="1">
    <citation type="submission" date="2024-01" db="EMBL/GenBank/DDBJ databases">
        <authorList>
            <person name="Alioto T."/>
            <person name="Alioto T."/>
            <person name="Gomez Garrido J."/>
        </authorList>
    </citation>
    <scope>NUCLEOTIDE SEQUENCE [LARGE SCALE GENOMIC DNA]</scope>
</reference>
<proteinExistence type="predicted"/>
<dbReference type="AlphaFoldDB" id="A0AAV1NNV9"/>
<evidence type="ECO:0000313" key="3">
    <source>
        <dbReference type="Proteomes" id="UP001314229"/>
    </source>
</evidence>
<name>A0AAV1NNV9_SCOSC</name>
<protein>
    <submittedName>
        <fullName evidence="2">Uncharacterized protein</fullName>
    </submittedName>
</protein>
<feature type="region of interest" description="Disordered" evidence="1">
    <location>
        <begin position="18"/>
        <end position="60"/>
    </location>
</feature>
<comment type="caution">
    <text evidence="2">The sequence shown here is derived from an EMBL/GenBank/DDBJ whole genome shotgun (WGS) entry which is preliminary data.</text>
</comment>